<gene>
    <name evidence="2" type="ORF">HPT30_09335</name>
</gene>
<sequence length="107" mass="11300">MGVGILAIGVLVFIIMQTILRDNSKKTGRKSTKYRNNDTAGFIAASEPNLFQDYTKPHEEDRPDHDDSSYPGSHESNAGYSHSSVDSSGDSNSVSDCGGSDSGGGAD</sequence>
<evidence type="ECO:0000256" key="1">
    <source>
        <dbReference type="SAM" id="MobiDB-lite"/>
    </source>
</evidence>
<keyword evidence="3" id="KW-1185">Reference proteome</keyword>
<dbReference type="EMBL" id="JABWCS010000202">
    <property type="protein sequence ID" value="NUU60545.1"/>
    <property type="molecule type" value="Genomic_DNA"/>
</dbReference>
<accession>A0A850EHF4</accession>
<dbReference type="Proteomes" id="UP000564806">
    <property type="component" value="Unassembled WGS sequence"/>
</dbReference>
<name>A0A850EHF4_9BACL</name>
<dbReference type="AlphaFoldDB" id="A0A850EHF4"/>
<evidence type="ECO:0000313" key="3">
    <source>
        <dbReference type="Proteomes" id="UP000564806"/>
    </source>
</evidence>
<organism evidence="2 3">
    <name type="scientific">Paenibacillus agri</name>
    <dbReference type="NCBI Taxonomy" id="2744309"/>
    <lineage>
        <taxon>Bacteria</taxon>
        <taxon>Bacillati</taxon>
        <taxon>Bacillota</taxon>
        <taxon>Bacilli</taxon>
        <taxon>Bacillales</taxon>
        <taxon>Paenibacillaceae</taxon>
        <taxon>Paenibacillus</taxon>
    </lineage>
</organism>
<feature type="compositionally biased region" description="Basic and acidic residues" evidence="1">
    <location>
        <begin position="55"/>
        <end position="68"/>
    </location>
</feature>
<evidence type="ECO:0000313" key="2">
    <source>
        <dbReference type="EMBL" id="NUU60545.1"/>
    </source>
</evidence>
<dbReference type="RefSeq" id="WP_175371130.1">
    <property type="nucleotide sequence ID" value="NZ_JABWCS010000202.1"/>
</dbReference>
<feature type="compositionally biased region" description="Low complexity" evidence="1">
    <location>
        <begin position="79"/>
        <end position="99"/>
    </location>
</feature>
<proteinExistence type="predicted"/>
<protein>
    <submittedName>
        <fullName evidence="2">Uncharacterized protein</fullName>
    </submittedName>
</protein>
<reference evidence="2" key="1">
    <citation type="submission" date="2020-06" db="EMBL/GenBank/DDBJ databases">
        <title>Paenibacillus sp. nov., isolated from soil.</title>
        <authorList>
            <person name="Seo Y.L."/>
        </authorList>
    </citation>
    <scope>NUCLEOTIDE SEQUENCE [LARGE SCALE GENOMIC DNA]</scope>
    <source>
        <strain evidence="2">JW14</strain>
    </source>
</reference>
<feature type="region of interest" description="Disordered" evidence="1">
    <location>
        <begin position="24"/>
        <end position="107"/>
    </location>
</feature>
<comment type="caution">
    <text evidence="2">The sequence shown here is derived from an EMBL/GenBank/DDBJ whole genome shotgun (WGS) entry which is preliminary data.</text>
</comment>